<proteinExistence type="predicted"/>
<evidence type="ECO:0000256" key="1">
    <source>
        <dbReference type="SAM" id="MobiDB-lite"/>
    </source>
</evidence>
<reference evidence="2 3" key="1">
    <citation type="journal article" date="2016" name="PLoS Pathog.">
        <title>Biosynthesis of antibiotic leucinostatins in bio-control fungus Purpureocillium lilacinum and their inhibition on phytophthora revealed by genome mining.</title>
        <authorList>
            <person name="Wang G."/>
            <person name="Liu Z."/>
            <person name="Lin R."/>
            <person name="Li E."/>
            <person name="Mao Z."/>
            <person name="Ling J."/>
            <person name="Yang Y."/>
            <person name="Yin W.B."/>
            <person name="Xie B."/>
        </authorList>
    </citation>
    <scope>NUCLEOTIDE SEQUENCE [LARGE SCALE GENOMIC DNA]</scope>
    <source>
        <strain evidence="2">170</strain>
    </source>
</reference>
<evidence type="ECO:0000313" key="2">
    <source>
        <dbReference type="EMBL" id="OAQ63285.1"/>
    </source>
</evidence>
<feature type="region of interest" description="Disordered" evidence="1">
    <location>
        <begin position="89"/>
        <end position="108"/>
    </location>
</feature>
<dbReference type="RefSeq" id="XP_018140865.1">
    <property type="nucleotide sequence ID" value="XM_018292316.1"/>
</dbReference>
<protein>
    <submittedName>
        <fullName evidence="2">Uncharacterized protein</fullName>
    </submittedName>
</protein>
<comment type="caution">
    <text evidence="2">The sequence shown here is derived from an EMBL/GenBank/DDBJ whole genome shotgun (WGS) entry which is preliminary data.</text>
</comment>
<gene>
    <name evidence="2" type="ORF">VFPPC_14548</name>
</gene>
<feature type="compositionally biased region" description="Basic and acidic residues" evidence="1">
    <location>
        <begin position="97"/>
        <end position="108"/>
    </location>
</feature>
<dbReference type="EMBL" id="LSBJ02000006">
    <property type="protein sequence ID" value="OAQ63285.1"/>
    <property type="molecule type" value="Genomic_DNA"/>
</dbReference>
<dbReference type="Proteomes" id="UP000078397">
    <property type="component" value="Unassembled WGS sequence"/>
</dbReference>
<dbReference type="GeneID" id="28856310"/>
<name>A0A179FCI6_METCM</name>
<keyword evidence="3" id="KW-1185">Reference proteome</keyword>
<accession>A0A179FCI6</accession>
<sequence>MRTNFRKLCATLRLHQQDTKPVQEQDPIQKSIQIADKATVEKHHKDAIKLFPNQEEWISRILPNDKELPKTARAKDIWEMIQRARNPVADGSTLSKEASKTKETSKIKEPSKIKGEGWLLRHLFVAFIPTSGEATEALVTLHRAGLISRTILSDYMPRGVNSIPVETQLLSDD</sequence>
<evidence type="ECO:0000313" key="3">
    <source>
        <dbReference type="Proteomes" id="UP000078397"/>
    </source>
</evidence>
<dbReference type="KEGG" id="pchm:VFPPC_14548"/>
<dbReference type="AlphaFoldDB" id="A0A179FCI6"/>
<organism evidence="2 3">
    <name type="scientific">Pochonia chlamydosporia 170</name>
    <dbReference type="NCBI Taxonomy" id="1380566"/>
    <lineage>
        <taxon>Eukaryota</taxon>
        <taxon>Fungi</taxon>
        <taxon>Dikarya</taxon>
        <taxon>Ascomycota</taxon>
        <taxon>Pezizomycotina</taxon>
        <taxon>Sordariomycetes</taxon>
        <taxon>Hypocreomycetidae</taxon>
        <taxon>Hypocreales</taxon>
        <taxon>Clavicipitaceae</taxon>
        <taxon>Pochonia</taxon>
    </lineage>
</organism>